<organism evidence="8">
    <name type="scientific">Candidatus Moduliflexus flocculans</name>
    <dbReference type="NCBI Taxonomy" id="1499966"/>
    <lineage>
        <taxon>Bacteria</taxon>
        <taxon>Candidatus Moduliflexota</taxon>
        <taxon>Candidatus Moduliflexia</taxon>
        <taxon>Candidatus Moduliflexales</taxon>
        <taxon>Candidatus Moduliflexaceae</taxon>
    </lineage>
</organism>
<evidence type="ECO:0000256" key="4">
    <source>
        <dbReference type="PROSITE-ProRule" id="PRU00169"/>
    </source>
</evidence>
<dbReference type="Gene3D" id="3.40.50.2300">
    <property type="match status" value="1"/>
</dbReference>
<evidence type="ECO:0000256" key="2">
    <source>
        <dbReference type="ARBA" id="ARBA00012438"/>
    </source>
</evidence>
<dbReference type="PROSITE" id="PS50110">
    <property type="entry name" value="RESPONSE_REGULATORY"/>
    <property type="match status" value="1"/>
</dbReference>
<dbReference type="Gene3D" id="1.10.287.130">
    <property type="match status" value="1"/>
</dbReference>
<keyword evidence="3 4" id="KW-0597">Phosphoprotein</keyword>
<dbReference type="InterPro" id="IPR003594">
    <property type="entry name" value="HATPase_dom"/>
</dbReference>
<dbReference type="InterPro" id="IPR036890">
    <property type="entry name" value="HATPase_C_sf"/>
</dbReference>
<dbReference type="InterPro" id="IPR011006">
    <property type="entry name" value="CheY-like_superfamily"/>
</dbReference>
<dbReference type="PANTHER" id="PTHR43547:SF2">
    <property type="entry name" value="HYBRID SIGNAL TRANSDUCTION HISTIDINE KINASE C"/>
    <property type="match status" value="1"/>
</dbReference>
<dbReference type="CDD" id="cd00082">
    <property type="entry name" value="HisKA"/>
    <property type="match status" value="1"/>
</dbReference>
<dbReference type="HOGENOM" id="CLU_000445_114_72_0"/>
<evidence type="ECO:0000313" key="8">
    <source>
        <dbReference type="EMBL" id="GAK49724.1"/>
    </source>
</evidence>
<evidence type="ECO:0000259" key="7">
    <source>
        <dbReference type="PROSITE" id="PS50110"/>
    </source>
</evidence>
<dbReference type="Gene3D" id="3.30.565.10">
    <property type="entry name" value="Histidine kinase-like ATPase, C-terminal domain"/>
    <property type="match status" value="1"/>
</dbReference>
<dbReference type="PRINTS" id="PR00344">
    <property type="entry name" value="BCTRLSENSOR"/>
</dbReference>
<dbReference type="InterPro" id="IPR001789">
    <property type="entry name" value="Sig_transdc_resp-reg_receiver"/>
</dbReference>
<dbReference type="PROSITE" id="PS50109">
    <property type="entry name" value="HIS_KIN"/>
    <property type="match status" value="1"/>
</dbReference>
<dbReference type="Proteomes" id="UP000030700">
    <property type="component" value="Unassembled WGS sequence"/>
</dbReference>
<feature type="domain" description="Response regulatory" evidence="7">
    <location>
        <begin position="6"/>
        <end position="122"/>
    </location>
</feature>
<reference evidence="8" key="1">
    <citation type="journal article" date="2015" name="PeerJ">
        <title>First genomic representation of candidate bacterial phylum KSB3 points to enhanced environmental sensing as a trigger of wastewater bulking.</title>
        <authorList>
            <person name="Sekiguchi Y."/>
            <person name="Ohashi A."/>
            <person name="Parks D.H."/>
            <person name="Yamauchi T."/>
            <person name="Tyson G.W."/>
            <person name="Hugenholtz P."/>
        </authorList>
    </citation>
    <scope>NUCLEOTIDE SEQUENCE [LARGE SCALE GENOMIC DNA]</scope>
</reference>
<dbReference type="Pfam" id="PF00072">
    <property type="entry name" value="Response_reg"/>
    <property type="match status" value="1"/>
</dbReference>
<dbReference type="SMART" id="SM00448">
    <property type="entry name" value="REC"/>
    <property type="match status" value="1"/>
</dbReference>
<dbReference type="STRING" id="1499966.U14_00948"/>
<keyword evidence="5" id="KW-0175">Coiled coil</keyword>
<dbReference type="EC" id="2.7.13.3" evidence="2"/>
<keyword evidence="9" id="KW-1185">Reference proteome</keyword>
<proteinExistence type="predicted"/>
<protein>
    <recommendedName>
        <fullName evidence="2">histidine kinase</fullName>
        <ecNumber evidence="2">2.7.13.3</ecNumber>
    </recommendedName>
</protein>
<feature type="coiled-coil region" evidence="5">
    <location>
        <begin position="124"/>
        <end position="155"/>
    </location>
</feature>
<sequence length="472" mass="52624">MSGRQSILLIDDTPANLRLLTEILSHRAYMPRPVTDGLLAITAAQAEPPDLILLDIMMPNITGYEVCERLKADERTREIPIIFISAKNEVFDKVKAFALGGVDYITKPFQAEEVLARIETHLALRSLQKRLNAQNAELVEALRQLKLTQEQLIQREKIAALGHLIAGIAHEINTPLGAINASIHNISQALDMSLERLPLLFQTLSPERQADFFALLHAALQPKASISSRESRTLRRELQATLLSYEIPQAETLAKHLVNMGVYQDMTPYLSLLREKESVEIVQTVYYLFMQKNNSANIKQAVERVSKVVFALKNYIHYDHSGEKTLAHISEGIDVVLTLYNNQLKHGIEVVTNYAPTPMIACYPDELKQVWTNVIHNALQAMNGKGRLEITVEPARGEPADSGVLVHITDSGCGIPDEMKERIFEPFFTTKPAGEGSGLGLDIVKKIIHRHGGSITVESRPGQTTFHIFLPA</sequence>
<dbReference type="EMBL" id="DF820455">
    <property type="protein sequence ID" value="GAK49724.1"/>
    <property type="molecule type" value="Genomic_DNA"/>
</dbReference>
<evidence type="ECO:0000256" key="5">
    <source>
        <dbReference type="SAM" id="Coils"/>
    </source>
</evidence>
<accession>A0A0S6VVG7</accession>
<dbReference type="InterPro" id="IPR036097">
    <property type="entry name" value="HisK_dim/P_sf"/>
</dbReference>
<evidence type="ECO:0000256" key="1">
    <source>
        <dbReference type="ARBA" id="ARBA00000085"/>
    </source>
</evidence>
<dbReference type="SUPFAM" id="SSF55874">
    <property type="entry name" value="ATPase domain of HSP90 chaperone/DNA topoisomerase II/histidine kinase"/>
    <property type="match status" value="1"/>
</dbReference>
<dbReference type="SUPFAM" id="SSF47384">
    <property type="entry name" value="Homodimeric domain of signal transducing histidine kinase"/>
    <property type="match status" value="1"/>
</dbReference>
<evidence type="ECO:0000256" key="3">
    <source>
        <dbReference type="ARBA" id="ARBA00022553"/>
    </source>
</evidence>
<dbReference type="SMART" id="SM00387">
    <property type="entry name" value="HATPase_c"/>
    <property type="match status" value="1"/>
</dbReference>
<dbReference type="CDD" id="cd19920">
    <property type="entry name" value="REC_PA4781-like"/>
    <property type="match status" value="1"/>
</dbReference>
<dbReference type="InterPro" id="IPR004358">
    <property type="entry name" value="Sig_transdc_His_kin-like_C"/>
</dbReference>
<dbReference type="InterPro" id="IPR005467">
    <property type="entry name" value="His_kinase_dom"/>
</dbReference>
<dbReference type="PANTHER" id="PTHR43547">
    <property type="entry name" value="TWO-COMPONENT HISTIDINE KINASE"/>
    <property type="match status" value="1"/>
</dbReference>
<dbReference type="SUPFAM" id="SSF52172">
    <property type="entry name" value="CheY-like"/>
    <property type="match status" value="1"/>
</dbReference>
<name>A0A0S6VVG7_9BACT</name>
<dbReference type="Pfam" id="PF02518">
    <property type="entry name" value="HATPase_c"/>
    <property type="match status" value="1"/>
</dbReference>
<dbReference type="InterPro" id="IPR003661">
    <property type="entry name" value="HisK_dim/P_dom"/>
</dbReference>
<feature type="modified residue" description="4-aspartylphosphate" evidence="4">
    <location>
        <position position="55"/>
    </location>
</feature>
<dbReference type="AlphaFoldDB" id="A0A0S6VVG7"/>
<feature type="domain" description="Histidine kinase" evidence="6">
    <location>
        <begin position="167"/>
        <end position="472"/>
    </location>
</feature>
<evidence type="ECO:0000259" key="6">
    <source>
        <dbReference type="PROSITE" id="PS50109"/>
    </source>
</evidence>
<dbReference type="GO" id="GO:0000155">
    <property type="term" value="F:phosphorelay sensor kinase activity"/>
    <property type="evidence" value="ECO:0007669"/>
    <property type="project" value="InterPro"/>
</dbReference>
<gene>
    <name evidence="8" type="ORF">U14_00948</name>
</gene>
<evidence type="ECO:0000313" key="9">
    <source>
        <dbReference type="Proteomes" id="UP000030700"/>
    </source>
</evidence>
<comment type="catalytic activity">
    <reaction evidence="1">
        <text>ATP + protein L-histidine = ADP + protein N-phospho-L-histidine.</text>
        <dbReference type="EC" id="2.7.13.3"/>
    </reaction>
</comment>